<feature type="non-terminal residue" evidence="1">
    <location>
        <position position="1"/>
    </location>
</feature>
<comment type="caution">
    <text evidence="1">The sequence shown here is derived from an EMBL/GenBank/DDBJ whole genome shotgun (WGS) entry which is preliminary data.</text>
</comment>
<evidence type="ECO:0000313" key="1">
    <source>
        <dbReference type="EMBL" id="KAH0859071.1"/>
    </source>
</evidence>
<proteinExistence type="predicted"/>
<organism evidence="1 2">
    <name type="scientific">Brassica napus</name>
    <name type="common">Rape</name>
    <dbReference type="NCBI Taxonomy" id="3708"/>
    <lineage>
        <taxon>Eukaryota</taxon>
        <taxon>Viridiplantae</taxon>
        <taxon>Streptophyta</taxon>
        <taxon>Embryophyta</taxon>
        <taxon>Tracheophyta</taxon>
        <taxon>Spermatophyta</taxon>
        <taxon>Magnoliopsida</taxon>
        <taxon>eudicotyledons</taxon>
        <taxon>Gunneridae</taxon>
        <taxon>Pentapetalae</taxon>
        <taxon>rosids</taxon>
        <taxon>malvids</taxon>
        <taxon>Brassicales</taxon>
        <taxon>Brassicaceae</taxon>
        <taxon>Brassiceae</taxon>
        <taxon>Brassica</taxon>
    </lineage>
</organism>
<dbReference type="Proteomes" id="UP000824890">
    <property type="component" value="Unassembled WGS sequence"/>
</dbReference>
<reference evidence="1 2" key="1">
    <citation type="submission" date="2021-05" db="EMBL/GenBank/DDBJ databases">
        <title>Genome Assembly of Synthetic Allotetraploid Brassica napus Reveals Homoeologous Exchanges between Subgenomes.</title>
        <authorList>
            <person name="Davis J.T."/>
        </authorList>
    </citation>
    <scope>NUCLEOTIDE SEQUENCE [LARGE SCALE GENOMIC DNA]</scope>
    <source>
        <strain evidence="2">cv. Da-Ae</strain>
        <tissue evidence="1">Seedling</tissue>
    </source>
</reference>
<sequence length="292" mass="33738">GCTIHASCKKAYLESKGILLPVRAWRNIQNFALSHATRIDQLIIPIKWSSFIYNNHWIQPCELGQVFEFDRFSLGYEWITATMFPDWYYLQLFHFFRIKSFFARKPKRKLEFHLRDIKSDPPNILIDRIIREIQVCNAFEASDIIINPRIAEADGFKELFNEDKKSLTICESREGKLELKTINEVQDKALVAKGFIICHQLEDPNDLPEAINQVVGQTFTFGVYFQTEHIVYGTDIYKVGRSALHLTDGQDNNEVLSTPFTKREEDAPDISSSTMKVCSKQVMFGEDELVGV</sequence>
<accession>A0ABQ7XT74</accession>
<keyword evidence="2" id="KW-1185">Reference proteome</keyword>
<gene>
    <name evidence="1" type="ORF">HID58_087332</name>
</gene>
<evidence type="ECO:0000313" key="2">
    <source>
        <dbReference type="Proteomes" id="UP000824890"/>
    </source>
</evidence>
<name>A0ABQ7XT74_BRANA</name>
<dbReference type="EMBL" id="JAGKQM010000019">
    <property type="protein sequence ID" value="KAH0859071.1"/>
    <property type="molecule type" value="Genomic_DNA"/>
</dbReference>
<protein>
    <submittedName>
        <fullName evidence="1">Uncharacterized protein</fullName>
    </submittedName>
</protein>